<evidence type="ECO:0000313" key="2">
    <source>
        <dbReference type="Proteomes" id="UP000181790"/>
    </source>
</evidence>
<name>A0A1S2VE64_9BACT</name>
<proteinExistence type="predicted"/>
<dbReference type="AlphaFoldDB" id="A0A1S2VE64"/>
<keyword evidence="2" id="KW-1185">Reference proteome</keyword>
<organism evidence="1 2">
    <name type="scientific">Arsenicibacter rosenii</name>
    <dbReference type="NCBI Taxonomy" id="1750698"/>
    <lineage>
        <taxon>Bacteria</taxon>
        <taxon>Pseudomonadati</taxon>
        <taxon>Bacteroidota</taxon>
        <taxon>Cytophagia</taxon>
        <taxon>Cytophagales</taxon>
        <taxon>Spirosomataceae</taxon>
        <taxon>Arsenicibacter</taxon>
    </lineage>
</organism>
<dbReference type="Proteomes" id="UP000181790">
    <property type="component" value="Unassembled WGS sequence"/>
</dbReference>
<evidence type="ECO:0000313" key="1">
    <source>
        <dbReference type="EMBL" id="OIN57014.1"/>
    </source>
</evidence>
<sequence>MKNLNRIAALWLSVLVLLIAGLLVSAKAWGQASTIVSERTFTSSSANAPSITACVGAPTPDNGVMLVVGTGAIDGLPVPDGQASGAMVVRLSATGEVISSVKLKDNFSVQFYTLLYPVDMKAAVGGGDFVYGRYRGFSGVQGIFLLKLDEAGQTVWYTDLYQLPLGSLNSFSPAFIRSLSDGGCLAAYTDSYPRATRYIGIKRVGAAGNVVFSASVDAVGESAIRGANTVGGGCEFDDGYVLTGKYVTQTDSLPKGWIVRLDGTGQQ</sequence>
<comment type="caution">
    <text evidence="1">The sequence shown here is derived from an EMBL/GenBank/DDBJ whole genome shotgun (WGS) entry which is preliminary data.</text>
</comment>
<reference evidence="1 2" key="1">
    <citation type="submission" date="2016-10" db="EMBL/GenBank/DDBJ databases">
        <title>Arsenicibacter rosenii gen. nov., sp. nov., an efficient arsenic-methylating bacterium isolated from an arsenic-contaminated paddy soil.</title>
        <authorList>
            <person name="Huang K."/>
        </authorList>
    </citation>
    <scope>NUCLEOTIDE SEQUENCE [LARGE SCALE GENOMIC DNA]</scope>
    <source>
        <strain evidence="1 2">SM-1</strain>
    </source>
</reference>
<protein>
    <submittedName>
        <fullName evidence="1">Uncharacterized protein</fullName>
    </submittedName>
</protein>
<dbReference type="EMBL" id="MORL01000016">
    <property type="protein sequence ID" value="OIN57014.1"/>
    <property type="molecule type" value="Genomic_DNA"/>
</dbReference>
<accession>A0A1S2VE64</accession>
<gene>
    <name evidence="1" type="ORF">BLX24_21935</name>
</gene>
<dbReference type="RefSeq" id="WP_071505357.1">
    <property type="nucleotide sequence ID" value="NZ_MORL01000016.1"/>
</dbReference>